<accession>A0A151ZC45</accession>
<sequence length="661" mass="76295">MIIQEIIKGNLMCSNGTTRAEACSSILKLSGLEQYKELLESSGNQIVCQLQVNRLQDKIVALFRLCMDQLVTIKKLVQSNYGKYISFQRSNEQLAEYFKVVGLCFQISKCQILFTKESYGKSFCKVFSIILSDQLQNHKCSADLRELIHLIVRLFRNCPDAIKMVMEFKCFTKVNSYNKKVIKMKNNLMHFPITDSSTFTQNYLGSLIEIINMVVEWDVRHRYLDSICCGYIYPWSVQYGVCQNDHYPELTKQIFILTNHIAKNRVNRVPMLLNFILNVPHGNITSSITLMDILVSTKSHCYSLIGFGGVQIVSKIISMESTPNEDLEKSLKFLLKIFNLIRSDSNIELTSKSTTLDSVVSLDKDVVQLNFIQRFFSSGSKNTNKSQQQLFSNEISSEIDNYDISQLVHLPGFKLLFQVLFNILGKSDQITKLSIELIILFANEISFNFILDKYLEVSSKKCVKTRDNLSVQLDIFINNANINKYSYDSSKLSIVLYHIINDCQKVSYVDSRKYYTLSEKWLKPIEKKTLVKEMLSQECKIEDTAGQSLLKSILSTISNNKEFSDDLSITLRDKVTKIIEQIETSSSNDIDQYFQQLIYIMKQIEVIENTSNVYKQSMKSIKDVLKSFSTKSQYFKVNNMKVEEPKYEDKCKRFLLLLNKK</sequence>
<keyword evidence="2" id="KW-1185">Reference proteome</keyword>
<proteinExistence type="predicted"/>
<protein>
    <submittedName>
        <fullName evidence="1">Uncharacterized protein</fullName>
    </submittedName>
</protein>
<comment type="caution">
    <text evidence="1">The sequence shown here is derived from an EMBL/GenBank/DDBJ whole genome shotgun (WGS) entry which is preliminary data.</text>
</comment>
<dbReference type="InParanoid" id="A0A151ZC45"/>
<evidence type="ECO:0000313" key="2">
    <source>
        <dbReference type="Proteomes" id="UP000076078"/>
    </source>
</evidence>
<evidence type="ECO:0000313" key="1">
    <source>
        <dbReference type="EMBL" id="KYQ91522.1"/>
    </source>
</evidence>
<name>A0A151ZC45_TIELA</name>
<gene>
    <name evidence="1" type="ORF">DLAC_07281</name>
</gene>
<dbReference type="AlphaFoldDB" id="A0A151ZC45"/>
<reference evidence="1 2" key="1">
    <citation type="submission" date="2015-12" db="EMBL/GenBank/DDBJ databases">
        <title>Dictyostelia acquired genes for synthesis and detection of signals that induce cell-type specialization by lateral gene transfer from prokaryotes.</title>
        <authorList>
            <person name="Gloeckner G."/>
            <person name="Schaap P."/>
        </authorList>
    </citation>
    <scope>NUCLEOTIDE SEQUENCE [LARGE SCALE GENOMIC DNA]</scope>
    <source>
        <strain evidence="1 2">TK</strain>
    </source>
</reference>
<organism evidence="1 2">
    <name type="scientific">Tieghemostelium lacteum</name>
    <name type="common">Slime mold</name>
    <name type="synonym">Dictyostelium lacteum</name>
    <dbReference type="NCBI Taxonomy" id="361077"/>
    <lineage>
        <taxon>Eukaryota</taxon>
        <taxon>Amoebozoa</taxon>
        <taxon>Evosea</taxon>
        <taxon>Eumycetozoa</taxon>
        <taxon>Dictyostelia</taxon>
        <taxon>Dictyosteliales</taxon>
        <taxon>Raperosteliaceae</taxon>
        <taxon>Tieghemostelium</taxon>
    </lineage>
</organism>
<dbReference type="Proteomes" id="UP000076078">
    <property type="component" value="Unassembled WGS sequence"/>
</dbReference>
<dbReference type="EMBL" id="LODT01000034">
    <property type="protein sequence ID" value="KYQ91522.1"/>
    <property type="molecule type" value="Genomic_DNA"/>
</dbReference>